<protein>
    <submittedName>
        <fullName evidence="5">Mitochondrial/chloroplast ribosomal protein L17</fullName>
    </submittedName>
</protein>
<keyword evidence="3 4" id="KW-0687">Ribonucleoprotein</keyword>
<dbReference type="Pfam" id="PF01196">
    <property type="entry name" value="Ribosomal_L17"/>
    <property type="match status" value="1"/>
</dbReference>
<dbReference type="Gene3D" id="3.90.1030.10">
    <property type="entry name" value="Ribosomal protein L17"/>
    <property type="match status" value="1"/>
</dbReference>
<dbReference type="GO" id="GO:0006412">
    <property type="term" value="P:translation"/>
    <property type="evidence" value="ECO:0007669"/>
    <property type="project" value="InterPro"/>
</dbReference>
<evidence type="ECO:0000256" key="1">
    <source>
        <dbReference type="ARBA" id="ARBA00008777"/>
    </source>
</evidence>
<dbReference type="InterPro" id="IPR000456">
    <property type="entry name" value="Ribosomal_bL17"/>
</dbReference>
<dbReference type="PANTHER" id="PTHR14413">
    <property type="entry name" value="RIBOSOMAL PROTEIN L17"/>
    <property type="match status" value="1"/>
</dbReference>
<dbReference type="SUPFAM" id="SSF64263">
    <property type="entry name" value="Prokaryotic ribosomal protein L17"/>
    <property type="match status" value="1"/>
</dbReference>
<evidence type="ECO:0000313" key="5">
    <source>
        <dbReference type="EMBL" id="CED84756.1"/>
    </source>
</evidence>
<proteinExistence type="inferred from homology"/>
<dbReference type="GO" id="GO:0005762">
    <property type="term" value="C:mitochondrial large ribosomal subunit"/>
    <property type="evidence" value="ECO:0007669"/>
    <property type="project" value="TreeGrafter"/>
</dbReference>
<organism evidence="5">
    <name type="scientific">Phaffia rhodozyma</name>
    <name type="common">Yeast</name>
    <name type="synonym">Xanthophyllomyces dendrorhous</name>
    <dbReference type="NCBI Taxonomy" id="264483"/>
    <lineage>
        <taxon>Eukaryota</taxon>
        <taxon>Fungi</taxon>
        <taxon>Dikarya</taxon>
        <taxon>Basidiomycota</taxon>
        <taxon>Agaricomycotina</taxon>
        <taxon>Tremellomycetes</taxon>
        <taxon>Cystofilobasidiales</taxon>
        <taxon>Mrakiaceae</taxon>
        <taxon>Phaffia</taxon>
    </lineage>
</organism>
<dbReference type="PANTHER" id="PTHR14413:SF16">
    <property type="entry name" value="LARGE RIBOSOMAL SUBUNIT PROTEIN BL17M"/>
    <property type="match status" value="1"/>
</dbReference>
<dbReference type="GO" id="GO:0003735">
    <property type="term" value="F:structural constituent of ribosome"/>
    <property type="evidence" value="ECO:0007669"/>
    <property type="project" value="InterPro"/>
</dbReference>
<sequence length="332" mass="37061">MPSAKNVLRNFGRDSAHRKSLLRNLVASLLEHGKIVTTLEKAKTTAILADKAITAAKKGTPASFGKAHSLVLNHSVTMPLLFTKLRERYAKRQGGYTRIIPNGVRAGDGANSAILELVDSPGEIRFEMTARELGRKYYIDELANMSKRKILDPAVLDKYENWKLKERVEKCLKFRPEGAEEELISKAEAYRDLLRAEPAVHGGLSRVDLDKFKDTPERIPTNSKILPVKGRQVRAGELLPAMAIYTPRKPTPFKERHDYPRLPFGRRMHLKGKDLAAFHQNGPFDPVAEEIARSPSGEFMLARTPLTLARGLLGKKRLPVKRFGRNGDGLGG</sequence>
<evidence type="ECO:0000256" key="4">
    <source>
        <dbReference type="RuleBase" id="RU000660"/>
    </source>
</evidence>
<comment type="similarity">
    <text evidence="1 4">Belongs to the bacterial ribosomal protein bL17 family.</text>
</comment>
<evidence type="ECO:0000256" key="3">
    <source>
        <dbReference type="ARBA" id="ARBA00023274"/>
    </source>
</evidence>
<accession>A0A0F7STC5</accession>
<dbReference type="EMBL" id="LN483166">
    <property type="protein sequence ID" value="CED84756.1"/>
    <property type="molecule type" value="Genomic_DNA"/>
</dbReference>
<dbReference type="NCBIfam" id="TIGR00059">
    <property type="entry name" value="L17"/>
    <property type="match status" value="1"/>
</dbReference>
<reference evidence="5" key="1">
    <citation type="submission" date="2014-08" db="EMBL/GenBank/DDBJ databases">
        <authorList>
            <person name="Sharma Rahul"/>
            <person name="Thines Marco"/>
        </authorList>
    </citation>
    <scope>NUCLEOTIDE SEQUENCE</scope>
</reference>
<name>A0A0F7STC5_PHARH</name>
<keyword evidence="2 4" id="KW-0689">Ribosomal protein</keyword>
<evidence type="ECO:0000256" key="2">
    <source>
        <dbReference type="ARBA" id="ARBA00022980"/>
    </source>
</evidence>
<dbReference type="AlphaFoldDB" id="A0A0F7STC5"/>
<dbReference type="InterPro" id="IPR036373">
    <property type="entry name" value="Ribosomal_bL17_sf"/>
</dbReference>